<evidence type="ECO:0000313" key="6">
    <source>
        <dbReference type="Proteomes" id="UP001257659"/>
    </source>
</evidence>
<feature type="signal peptide" evidence="4">
    <location>
        <begin position="1"/>
        <end position="24"/>
    </location>
</feature>
<evidence type="ECO:0008006" key="7">
    <source>
        <dbReference type="Google" id="ProtNLM"/>
    </source>
</evidence>
<reference evidence="5 6" key="1">
    <citation type="submission" date="2023-07" db="EMBL/GenBank/DDBJ databases">
        <title>Genomic Encyclopedia of Type Strains, Phase IV (KMG-IV): sequencing the most valuable type-strain genomes for metagenomic binning, comparative biology and taxonomic classification.</title>
        <authorList>
            <person name="Goeker M."/>
        </authorList>
    </citation>
    <scope>NUCLEOTIDE SEQUENCE [LARGE SCALE GENOMIC DNA]</scope>
    <source>
        <strain evidence="5 6">DSM 102814</strain>
    </source>
</reference>
<keyword evidence="3" id="KW-0998">Cell outer membrane</keyword>
<dbReference type="Gene3D" id="2.40.170.20">
    <property type="entry name" value="TonB-dependent receptor, beta-barrel domain"/>
    <property type="match status" value="1"/>
</dbReference>
<organism evidence="5 6">
    <name type="scientific">Mesonia maritima</name>
    <dbReference type="NCBI Taxonomy" id="1793873"/>
    <lineage>
        <taxon>Bacteria</taxon>
        <taxon>Pseudomonadati</taxon>
        <taxon>Bacteroidota</taxon>
        <taxon>Flavobacteriia</taxon>
        <taxon>Flavobacteriales</taxon>
        <taxon>Flavobacteriaceae</taxon>
        <taxon>Mesonia</taxon>
    </lineage>
</organism>
<protein>
    <recommendedName>
        <fullName evidence="7">TonB-dependent receptor</fullName>
    </recommendedName>
</protein>
<evidence type="ECO:0000256" key="2">
    <source>
        <dbReference type="ARBA" id="ARBA00023136"/>
    </source>
</evidence>
<dbReference type="SUPFAM" id="SSF56935">
    <property type="entry name" value="Porins"/>
    <property type="match status" value="1"/>
</dbReference>
<evidence type="ECO:0000256" key="4">
    <source>
        <dbReference type="SAM" id="SignalP"/>
    </source>
</evidence>
<evidence type="ECO:0000256" key="3">
    <source>
        <dbReference type="ARBA" id="ARBA00023237"/>
    </source>
</evidence>
<dbReference type="Proteomes" id="UP001257659">
    <property type="component" value="Unassembled WGS sequence"/>
</dbReference>
<evidence type="ECO:0000313" key="5">
    <source>
        <dbReference type="EMBL" id="MDR6300062.1"/>
    </source>
</evidence>
<dbReference type="InterPro" id="IPR036942">
    <property type="entry name" value="Beta-barrel_TonB_sf"/>
</dbReference>
<dbReference type="EMBL" id="JAVDQA010000001">
    <property type="protein sequence ID" value="MDR6300062.1"/>
    <property type="molecule type" value="Genomic_DNA"/>
</dbReference>
<gene>
    <name evidence="5" type="ORF">GGR31_000678</name>
</gene>
<proteinExistence type="predicted"/>
<dbReference type="InterPro" id="IPR008969">
    <property type="entry name" value="CarboxyPept-like_regulatory"/>
</dbReference>
<comment type="caution">
    <text evidence="5">The sequence shown here is derived from an EMBL/GenBank/DDBJ whole genome shotgun (WGS) entry which is preliminary data.</text>
</comment>
<accession>A0ABU1K6B8</accession>
<feature type="chain" id="PRO_5047414779" description="TonB-dependent receptor" evidence="4">
    <location>
        <begin position="25"/>
        <end position="934"/>
    </location>
</feature>
<name>A0ABU1K6B8_9FLAO</name>
<dbReference type="SUPFAM" id="SSF49464">
    <property type="entry name" value="Carboxypeptidase regulatory domain-like"/>
    <property type="match status" value="1"/>
</dbReference>
<dbReference type="Pfam" id="PF13715">
    <property type="entry name" value="CarbopepD_reg_2"/>
    <property type="match status" value="1"/>
</dbReference>
<keyword evidence="6" id="KW-1185">Reference proteome</keyword>
<evidence type="ECO:0000256" key="1">
    <source>
        <dbReference type="ARBA" id="ARBA00004442"/>
    </source>
</evidence>
<keyword evidence="2" id="KW-0472">Membrane</keyword>
<sequence length="934" mass="106225">MNNFEMKKRVVLFVLLLCSTAVLFAQKTKVQGKVVDATTDENLPDVEVTIEETAFTVKTNADGNFNFDAFSVPLGEQIISFEKAGFIKKRFPVIINEGETLNLELIELEVDINEENFQIGTISLSDNELNNEEGSADNLSGLLQASKDVFLNAASYDFSATFFNPRGYDSQNGKVLINGIEMNKMYNGRPQWSNWGGLNDAQRNQVFSMGLSANDYNFGDLAGTTNIIMRASQYQKGGRISYASSNRTYRGRVMASYNTGLLEDGWAFSFLVSRRYGEEGYREGSLYDANSFFASVEKKLGENHSLNFTTFYTPNRRGKTSANTQEVYDLKDTRYNSYWGYQDGEIRNSRVREIEEPVFMLNHYWDITEKTRLNTNVSYQFGKIGNSRLGYDDVLNPDPAYYQKLPSFELAQDGGPNYAGAYLNLTEFQRDGQIDWNSFYETNTDDNGNGLNSRYYLYEDRNDDDKVTANTILTSEINSNITLNAKLNYTNLTSHNFANMIDLLGGSSYLDIDSFNDVPNDLNNPNRIVGEDDTFRYNYKLYASEYNGFAQAQFKYNKIDFYLAGNLGKTNYQREGLYKSGNFKDNSLGKSDELDFTTYGLKAGATYKLTGRHLIDVNTAYFIDAPTLRNTFSNSRYNNSTVNGITEEKVKNVDVSYIFRSPTINARLTGYYTKIEDASEISFFFADGIASLGRDENSAFVQEVLTGLDKQHLGVELGIEAQITSTIKLKGAAAFGQYTYANNPNVYLTSDDFISMSKNNELINDRGEYNLGKSYLKDYKIAGGPQQAYQIGFEYRDPDYWWFGATSNFFSHAYVDVSPVARTRNFYQDVDGAPFDNYDPEVAKDLLRQEQFGDYMLVNLVGGKSWKVDDYFIGFFATINNVFDKEYKTGGYEQGRYSTYQTLTEDTSNSKRIFGPKYWYGYGTTYYLNVYIRF</sequence>
<dbReference type="Gene3D" id="2.60.40.1120">
    <property type="entry name" value="Carboxypeptidase-like, regulatory domain"/>
    <property type="match status" value="1"/>
</dbReference>
<dbReference type="RefSeq" id="WP_309726970.1">
    <property type="nucleotide sequence ID" value="NZ_JAVDQA010000001.1"/>
</dbReference>
<keyword evidence="4" id="KW-0732">Signal</keyword>
<comment type="subcellular location">
    <subcellularLocation>
        <location evidence="1">Cell outer membrane</location>
    </subcellularLocation>
</comment>